<evidence type="ECO:0000313" key="1">
    <source>
        <dbReference type="EMBL" id="UYP46256.1"/>
    </source>
</evidence>
<evidence type="ECO:0000313" key="2">
    <source>
        <dbReference type="Proteomes" id="UP001208689"/>
    </source>
</evidence>
<dbReference type="SUPFAM" id="SSF55729">
    <property type="entry name" value="Acyl-CoA N-acyltransferases (Nat)"/>
    <property type="match status" value="1"/>
</dbReference>
<dbReference type="InterPro" id="IPR027365">
    <property type="entry name" value="GNAT_acetyltra_YdfB-like"/>
</dbReference>
<evidence type="ECO:0008006" key="3">
    <source>
        <dbReference type="Google" id="ProtNLM"/>
    </source>
</evidence>
<accession>A0ABY6HRW7</accession>
<gene>
    <name evidence="1" type="ORF">NEF87_002541</name>
</gene>
<name>A0ABY6HRW7_9ARCH</name>
<dbReference type="InterPro" id="IPR016181">
    <property type="entry name" value="Acyl_CoA_acyltransferase"/>
</dbReference>
<organism evidence="1 2">
    <name type="scientific">Candidatus Lokiarchaeum ossiferum</name>
    <dbReference type="NCBI Taxonomy" id="2951803"/>
    <lineage>
        <taxon>Archaea</taxon>
        <taxon>Promethearchaeati</taxon>
        <taxon>Promethearchaeota</taxon>
        <taxon>Promethearchaeia</taxon>
        <taxon>Promethearchaeales</taxon>
        <taxon>Promethearchaeaceae</taxon>
        <taxon>Candidatus Lokiarchaeum</taxon>
    </lineage>
</organism>
<dbReference type="EMBL" id="CP104013">
    <property type="protein sequence ID" value="UYP46256.1"/>
    <property type="molecule type" value="Genomic_DNA"/>
</dbReference>
<dbReference type="Pfam" id="PF12746">
    <property type="entry name" value="GNAT_acetyltran"/>
    <property type="match status" value="1"/>
</dbReference>
<protein>
    <recommendedName>
        <fullName evidence="3">N-acetyltransferase domain-containing protein</fullName>
    </recommendedName>
</protein>
<dbReference type="Proteomes" id="UP001208689">
    <property type="component" value="Chromosome"/>
</dbReference>
<dbReference type="PANTHER" id="PTHR31143:SF2">
    <property type="entry name" value="FR47-LIKE DOMAIN-CONTAINING PROTEIN-RELATED"/>
    <property type="match status" value="1"/>
</dbReference>
<proteinExistence type="predicted"/>
<sequence length="281" mass="32080">MTLQRITEFDKKTLLTFFKPLEFTIAVEALLDGTSEGALWIDDPTLPTIALLWDFADGVYLVSKEFSEPLCEMIQKLFQDEIIPDAEKRSKSPVFVIYTSSEQWNKSIISFFTSKWTIKPEVACFYERPHTLSDPMKSSESLPAPFVGHPMDSKLFKNSGLKYILDLQEEIESDWGSLEKFLSGGYGYCVIDENTNSLASWAIIGNIARSCAELGIDTVEEYWRKGLATHVANQMISLSYKKNLTPHWYCFQNNTASVKLAEKVGFQKIQEFLVYVIEKKE</sequence>
<dbReference type="Gene3D" id="3.40.630.30">
    <property type="match status" value="1"/>
</dbReference>
<dbReference type="PANTHER" id="PTHR31143">
    <property type="match status" value="1"/>
</dbReference>
<keyword evidence="2" id="KW-1185">Reference proteome</keyword>
<reference evidence="1" key="1">
    <citation type="submission" date="2022-09" db="EMBL/GenBank/DDBJ databases">
        <title>Actin cytoskeleton and complex cell architecture in an #Asgard archaeon.</title>
        <authorList>
            <person name="Ponce Toledo R.I."/>
            <person name="Schleper C."/>
            <person name="Rodrigues Oliveira T."/>
            <person name="Wollweber F."/>
            <person name="Xu J."/>
            <person name="Rittmann S."/>
            <person name="Klingl A."/>
            <person name="Pilhofer M."/>
        </authorList>
    </citation>
    <scope>NUCLEOTIDE SEQUENCE</scope>
    <source>
        <strain evidence="1">B-35</strain>
    </source>
</reference>